<proteinExistence type="predicted"/>
<gene>
    <name evidence="1" type="ORF">PENSUB_12866</name>
</gene>
<sequence length="81" mass="8882">MPSAVPELPVPQGRTSAVSTFESSTNHITRCQSENAGGEWKFWFLIQAASGTNAAMPHTDESKTLSGFATRQIEEKMDHFP</sequence>
<evidence type="ECO:0000313" key="1">
    <source>
        <dbReference type="EMBL" id="OKO92304.1"/>
    </source>
</evidence>
<dbReference type="Proteomes" id="UP000186955">
    <property type="component" value="Unassembled WGS sequence"/>
</dbReference>
<protein>
    <submittedName>
        <fullName evidence="1">Uncharacterized protein</fullName>
    </submittedName>
</protein>
<reference evidence="1 2" key="1">
    <citation type="submission" date="2016-10" db="EMBL/GenBank/DDBJ databases">
        <title>Genome sequence of the ascomycete fungus Penicillium subrubescens.</title>
        <authorList>
            <person name="De Vries R.P."/>
            <person name="Peng M."/>
            <person name="Dilokpimol A."/>
            <person name="Hilden K."/>
            <person name="Makela M.R."/>
            <person name="Grigoriev I."/>
            <person name="Riley R."/>
            <person name="Granchi Z."/>
        </authorList>
    </citation>
    <scope>NUCLEOTIDE SEQUENCE [LARGE SCALE GENOMIC DNA]</scope>
    <source>
        <strain evidence="1 2">CBS 132785</strain>
    </source>
</reference>
<name>A0A1Q5SWE5_9EURO</name>
<dbReference type="AlphaFoldDB" id="A0A1Q5SWE5"/>
<accession>A0A1Q5SWE5</accession>
<keyword evidence="2" id="KW-1185">Reference proteome</keyword>
<evidence type="ECO:0000313" key="2">
    <source>
        <dbReference type="Proteomes" id="UP000186955"/>
    </source>
</evidence>
<comment type="caution">
    <text evidence="1">The sequence shown here is derived from an EMBL/GenBank/DDBJ whole genome shotgun (WGS) entry which is preliminary data.</text>
</comment>
<organism evidence="1 2">
    <name type="scientific">Penicillium subrubescens</name>
    <dbReference type="NCBI Taxonomy" id="1316194"/>
    <lineage>
        <taxon>Eukaryota</taxon>
        <taxon>Fungi</taxon>
        <taxon>Dikarya</taxon>
        <taxon>Ascomycota</taxon>
        <taxon>Pezizomycotina</taxon>
        <taxon>Eurotiomycetes</taxon>
        <taxon>Eurotiomycetidae</taxon>
        <taxon>Eurotiales</taxon>
        <taxon>Aspergillaceae</taxon>
        <taxon>Penicillium</taxon>
    </lineage>
</organism>
<dbReference type="EMBL" id="MNBE01000742">
    <property type="protein sequence ID" value="OKO92304.1"/>
    <property type="molecule type" value="Genomic_DNA"/>
</dbReference>